<dbReference type="EMBL" id="FQYU01000001">
    <property type="protein sequence ID" value="SHI36013.1"/>
    <property type="molecule type" value="Genomic_DNA"/>
</dbReference>
<reference evidence="2" key="1">
    <citation type="submission" date="2016-11" db="EMBL/GenBank/DDBJ databases">
        <authorList>
            <person name="Varghese N."/>
            <person name="Submissions S."/>
        </authorList>
    </citation>
    <scope>NUCLEOTIDE SEQUENCE [LARGE SCALE GENOMIC DNA]</scope>
    <source>
        <strain evidence="2">DSM 19858</strain>
    </source>
</reference>
<accession>A0A1M6AII0</accession>
<organism evidence="1 2">
    <name type="scientific">Pseudozobellia thermophila</name>
    <dbReference type="NCBI Taxonomy" id="192903"/>
    <lineage>
        <taxon>Bacteria</taxon>
        <taxon>Pseudomonadati</taxon>
        <taxon>Bacteroidota</taxon>
        <taxon>Flavobacteriia</taxon>
        <taxon>Flavobacteriales</taxon>
        <taxon>Flavobacteriaceae</taxon>
        <taxon>Pseudozobellia</taxon>
    </lineage>
</organism>
<gene>
    <name evidence="1" type="ORF">SAMN04488513_10163</name>
</gene>
<dbReference type="AlphaFoldDB" id="A0A1M6AII0"/>
<keyword evidence="2" id="KW-1185">Reference proteome</keyword>
<proteinExistence type="predicted"/>
<dbReference type="Proteomes" id="UP000184543">
    <property type="component" value="Unassembled WGS sequence"/>
</dbReference>
<name>A0A1M6AII0_9FLAO</name>
<protein>
    <submittedName>
        <fullName evidence="1">Uncharacterized protein</fullName>
    </submittedName>
</protein>
<sequence>MFPMERIHSSRYYTFYQSDTERCFYIDFGHKLVRFTFCELLSLRQKVWAIDIESHFDDEVNPHGLEILSLCNKEHLFILNTLEVLDLKDLLTGAFFMLDIAAQHPVLASKA</sequence>
<evidence type="ECO:0000313" key="2">
    <source>
        <dbReference type="Proteomes" id="UP000184543"/>
    </source>
</evidence>
<evidence type="ECO:0000313" key="1">
    <source>
        <dbReference type="EMBL" id="SHI36013.1"/>
    </source>
</evidence>
<dbReference type="STRING" id="192903.SAMN04488513_10163"/>